<feature type="transmembrane region" description="Helical" evidence="6">
    <location>
        <begin position="199"/>
        <end position="218"/>
    </location>
</feature>
<accession>A0A3E0TLY6</accession>
<dbReference type="PROSITE" id="PS50111">
    <property type="entry name" value="CHEMOTAXIS_TRANSDUC_2"/>
    <property type="match status" value="1"/>
</dbReference>
<dbReference type="InterPro" id="IPR004090">
    <property type="entry name" value="Chemotax_Me-accpt_rcpt"/>
</dbReference>
<evidence type="ECO:0000256" key="3">
    <source>
        <dbReference type="ARBA" id="ARBA00029447"/>
    </source>
</evidence>
<keyword evidence="5" id="KW-0175">Coiled coil</keyword>
<feature type="transmembrane region" description="Helical" evidence="6">
    <location>
        <begin position="12"/>
        <end position="33"/>
    </location>
</feature>
<evidence type="ECO:0000256" key="1">
    <source>
        <dbReference type="ARBA" id="ARBA00004370"/>
    </source>
</evidence>
<dbReference type="RefSeq" id="WP_116006700.1">
    <property type="nucleotide sequence ID" value="NZ_QUOU01000001.1"/>
</dbReference>
<feature type="domain" description="Methyl-accepting transducer" evidence="7">
    <location>
        <begin position="278"/>
        <end position="514"/>
    </location>
</feature>
<dbReference type="SUPFAM" id="SSF58104">
    <property type="entry name" value="Methyl-accepting chemotaxis protein (MCP) signaling domain"/>
    <property type="match status" value="1"/>
</dbReference>
<dbReference type="EMBL" id="QUOU01000001">
    <property type="protein sequence ID" value="REL25569.1"/>
    <property type="molecule type" value="Genomic_DNA"/>
</dbReference>
<sequence length="551" mass="59825">MLNYLTLLPVKTRLTLGFGIILILMLTLTVLGIQKVNVIDHTLTRITDINSVKQRYAINYRGSVHDRAIAIRDVANARNASERQSFEREIEQLAGFYRESERSMQTMQRENPDYFTQQERAILTKIDDIQAQTLPVVERILALKKSNQDAEINNIVLEQARPNFINWLAAINEFIDYQENANQQATPQAREVASGFQTLMLALSAVALVISLFVGYLIEKSLRRSLGGEPYEAAGALAKIAQGDLTSQVTTKDANSLLASVNSMQTTLSATVANIVSAADQLSVQTETVSSGSEQAFQAAQNQASLTADTAARLEAMRDNIDQVSQTAMRTEENSSSTASYAKQGRAAINASAKEMDLISDTVNNTVEQIRRLEERTKEIGGIANVISGISEQTNLLALNAAIEAARAGESGRGFAVVADEVRQLAKRTGEATAEIENMIGQVQAETAASVTAMETTQPQVENGRALTLEATDLLRDIEQQATDSLARIQELASAASDQVTSIGDIAHTMEQIADMSANSINSLQANNSATNSLAELSAQLKSDVDYFTLK</sequence>
<dbReference type="Pfam" id="PF00015">
    <property type="entry name" value="MCPsignal"/>
    <property type="match status" value="1"/>
</dbReference>
<evidence type="ECO:0000313" key="8">
    <source>
        <dbReference type="EMBL" id="REL25569.1"/>
    </source>
</evidence>
<dbReference type="PANTHER" id="PTHR32089">
    <property type="entry name" value="METHYL-ACCEPTING CHEMOTAXIS PROTEIN MCPB"/>
    <property type="match status" value="1"/>
</dbReference>
<dbReference type="OrthoDB" id="2489132at2"/>
<dbReference type="CDD" id="cd11386">
    <property type="entry name" value="MCP_signal"/>
    <property type="match status" value="1"/>
</dbReference>
<dbReference type="Pfam" id="PF12729">
    <property type="entry name" value="4HB_MCP_1"/>
    <property type="match status" value="1"/>
</dbReference>
<evidence type="ECO:0000256" key="5">
    <source>
        <dbReference type="SAM" id="Coils"/>
    </source>
</evidence>
<evidence type="ECO:0000259" key="7">
    <source>
        <dbReference type="PROSITE" id="PS50111"/>
    </source>
</evidence>
<keyword evidence="6" id="KW-0812">Transmembrane</keyword>
<dbReference type="GO" id="GO:0016020">
    <property type="term" value="C:membrane"/>
    <property type="evidence" value="ECO:0007669"/>
    <property type="project" value="UniProtKB-SubCell"/>
</dbReference>
<keyword evidence="6" id="KW-0472">Membrane</keyword>
<dbReference type="FunFam" id="1.10.287.950:FF:000001">
    <property type="entry name" value="Methyl-accepting chemotaxis sensory transducer"/>
    <property type="match status" value="1"/>
</dbReference>
<comment type="caution">
    <text evidence="8">The sequence shown here is derived from an EMBL/GenBank/DDBJ whole genome shotgun (WGS) entry which is preliminary data.</text>
</comment>
<organism evidence="8 9">
    <name type="scientific">Thalassotalea euphylliae</name>
    <dbReference type="NCBI Taxonomy" id="1655234"/>
    <lineage>
        <taxon>Bacteria</taxon>
        <taxon>Pseudomonadati</taxon>
        <taxon>Pseudomonadota</taxon>
        <taxon>Gammaproteobacteria</taxon>
        <taxon>Alteromonadales</taxon>
        <taxon>Colwelliaceae</taxon>
        <taxon>Thalassotalea</taxon>
    </lineage>
</organism>
<dbReference type="Proteomes" id="UP000256478">
    <property type="component" value="Unassembled WGS sequence"/>
</dbReference>
<evidence type="ECO:0000256" key="4">
    <source>
        <dbReference type="PROSITE-ProRule" id="PRU00284"/>
    </source>
</evidence>
<comment type="similarity">
    <text evidence="3">Belongs to the methyl-accepting chemotaxis (MCP) protein family.</text>
</comment>
<comment type="subcellular location">
    <subcellularLocation>
        <location evidence="1">Membrane</location>
    </subcellularLocation>
</comment>
<dbReference type="GO" id="GO:0007165">
    <property type="term" value="P:signal transduction"/>
    <property type="evidence" value="ECO:0007669"/>
    <property type="project" value="UniProtKB-KW"/>
</dbReference>
<evidence type="ECO:0000256" key="2">
    <source>
        <dbReference type="ARBA" id="ARBA00023224"/>
    </source>
</evidence>
<name>A0A3E0TLY6_9GAMM</name>
<keyword evidence="6" id="KW-1133">Transmembrane helix</keyword>
<dbReference type="SMART" id="SM00283">
    <property type="entry name" value="MA"/>
    <property type="match status" value="1"/>
</dbReference>
<gene>
    <name evidence="8" type="ORF">DXX93_02730</name>
</gene>
<dbReference type="InterPro" id="IPR024478">
    <property type="entry name" value="HlyB_4HB_MCP"/>
</dbReference>
<dbReference type="Gene3D" id="1.10.287.950">
    <property type="entry name" value="Methyl-accepting chemotaxis protein"/>
    <property type="match status" value="1"/>
</dbReference>
<dbReference type="InterPro" id="IPR047347">
    <property type="entry name" value="YvaQ-like_sensor"/>
</dbReference>
<evidence type="ECO:0000313" key="9">
    <source>
        <dbReference type="Proteomes" id="UP000256478"/>
    </source>
</evidence>
<dbReference type="AlphaFoldDB" id="A0A3E0TLY6"/>
<proteinExistence type="inferred from homology"/>
<feature type="coiled-coil region" evidence="5">
    <location>
        <begin position="314"/>
        <end position="376"/>
    </location>
</feature>
<dbReference type="CDD" id="cd19411">
    <property type="entry name" value="MCP2201-like_sensor"/>
    <property type="match status" value="1"/>
</dbReference>
<dbReference type="InterPro" id="IPR004089">
    <property type="entry name" value="MCPsignal_dom"/>
</dbReference>
<evidence type="ECO:0000256" key="6">
    <source>
        <dbReference type="SAM" id="Phobius"/>
    </source>
</evidence>
<dbReference type="GO" id="GO:0006935">
    <property type="term" value="P:chemotaxis"/>
    <property type="evidence" value="ECO:0007669"/>
    <property type="project" value="InterPro"/>
</dbReference>
<reference evidence="8 9" key="1">
    <citation type="submission" date="2018-08" db="EMBL/GenBank/DDBJ databases">
        <title>Thalassotalea euphylliae genome.</title>
        <authorList>
            <person name="Summers S."/>
            <person name="Rice S.A."/>
            <person name="Freckelton M.L."/>
            <person name="Nedved B.T."/>
            <person name="Hadfield M.G."/>
        </authorList>
    </citation>
    <scope>NUCLEOTIDE SEQUENCE [LARGE SCALE GENOMIC DNA]</scope>
    <source>
        <strain evidence="8 9">H1</strain>
    </source>
</reference>
<dbReference type="PANTHER" id="PTHR32089:SF112">
    <property type="entry name" value="LYSOZYME-LIKE PROTEIN-RELATED"/>
    <property type="match status" value="1"/>
</dbReference>
<dbReference type="PRINTS" id="PR00260">
    <property type="entry name" value="CHEMTRNSDUCR"/>
</dbReference>
<protein>
    <submittedName>
        <fullName evidence="8">Methyl-accepting chemotaxis protein</fullName>
    </submittedName>
</protein>
<keyword evidence="2 4" id="KW-0807">Transducer</keyword>
<dbReference type="GO" id="GO:0004888">
    <property type="term" value="F:transmembrane signaling receptor activity"/>
    <property type="evidence" value="ECO:0007669"/>
    <property type="project" value="InterPro"/>
</dbReference>